<name>A0A4U5PHU8_STECR</name>
<sequence length="107" mass="12411">MNCRRQEAWKTCPQLVTLTGVLGFMRQSEQIEQVAKDEVDIVNYGKHVKNSLLWIFRVPSTSFLLDATAAFSKSKISFFQRPDGSISDFDLRLALRLLERSRRVEQF</sequence>
<keyword evidence="2" id="KW-1185">Reference proteome</keyword>
<reference evidence="1 2" key="1">
    <citation type="journal article" date="2015" name="Genome Biol.">
        <title>Comparative genomics of Steinernema reveals deeply conserved gene regulatory networks.</title>
        <authorList>
            <person name="Dillman A.R."/>
            <person name="Macchietto M."/>
            <person name="Porter C.F."/>
            <person name="Rogers A."/>
            <person name="Williams B."/>
            <person name="Antoshechkin I."/>
            <person name="Lee M.M."/>
            <person name="Goodwin Z."/>
            <person name="Lu X."/>
            <person name="Lewis E.E."/>
            <person name="Goodrich-Blair H."/>
            <person name="Stock S.P."/>
            <person name="Adams B.J."/>
            <person name="Sternberg P.W."/>
            <person name="Mortazavi A."/>
        </authorList>
    </citation>
    <scope>NUCLEOTIDE SEQUENCE [LARGE SCALE GENOMIC DNA]</scope>
    <source>
        <strain evidence="1 2">ALL</strain>
    </source>
</reference>
<evidence type="ECO:0000313" key="2">
    <source>
        <dbReference type="Proteomes" id="UP000298663"/>
    </source>
</evidence>
<proteinExistence type="predicted"/>
<accession>A0A4U5PHU8</accession>
<comment type="caution">
    <text evidence="1">The sequence shown here is derived from an EMBL/GenBank/DDBJ whole genome shotgun (WGS) entry which is preliminary data.</text>
</comment>
<dbReference type="EMBL" id="AZBU02000002">
    <property type="protein sequence ID" value="TKR96219.1"/>
    <property type="molecule type" value="Genomic_DNA"/>
</dbReference>
<evidence type="ECO:0000313" key="1">
    <source>
        <dbReference type="EMBL" id="TKR96219.1"/>
    </source>
</evidence>
<protein>
    <submittedName>
        <fullName evidence="1">Uncharacterized protein</fullName>
    </submittedName>
</protein>
<dbReference type="Proteomes" id="UP000298663">
    <property type="component" value="Unassembled WGS sequence"/>
</dbReference>
<reference evidence="1 2" key="2">
    <citation type="journal article" date="2019" name="G3 (Bethesda)">
        <title>Hybrid Assembly of the Genome of the Entomopathogenic Nematode Steinernema carpocapsae Identifies the X-Chromosome.</title>
        <authorList>
            <person name="Serra L."/>
            <person name="Macchietto M."/>
            <person name="Macias-Munoz A."/>
            <person name="McGill C.J."/>
            <person name="Rodriguez I.M."/>
            <person name="Rodriguez B."/>
            <person name="Murad R."/>
            <person name="Mortazavi A."/>
        </authorList>
    </citation>
    <scope>NUCLEOTIDE SEQUENCE [LARGE SCALE GENOMIC DNA]</scope>
    <source>
        <strain evidence="1 2">ALL</strain>
    </source>
</reference>
<gene>
    <name evidence="1" type="ORF">L596_010269</name>
</gene>
<organism evidence="1 2">
    <name type="scientific">Steinernema carpocapsae</name>
    <name type="common">Entomopathogenic nematode</name>
    <dbReference type="NCBI Taxonomy" id="34508"/>
    <lineage>
        <taxon>Eukaryota</taxon>
        <taxon>Metazoa</taxon>
        <taxon>Ecdysozoa</taxon>
        <taxon>Nematoda</taxon>
        <taxon>Chromadorea</taxon>
        <taxon>Rhabditida</taxon>
        <taxon>Tylenchina</taxon>
        <taxon>Panagrolaimomorpha</taxon>
        <taxon>Strongyloidoidea</taxon>
        <taxon>Steinernematidae</taxon>
        <taxon>Steinernema</taxon>
    </lineage>
</organism>
<dbReference type="AlphaFoldDB" id="A0A4U5PHU8"/>